<dbReference type="InterPro" id="IPR006656">
    <property type="entry name" value="Mopterin_OxRdtase"/>
</dbReference>
<dbReference type="Gene3D" id="3.90.55.10">
    <property type="entry name" value="Dimethylsulfoxide Reductase, domain 3"/>
    <property type="match status" value="1"/>
</dbReference>
<dbReference type="Proteomes" id="UP000029843">
    <property type="component" value="Unassembled WGS sequence"/>
</dbReference>
<dbReference type="Pfam" id="PF00384">
    <property type="entry name" value="Molybdopterin"/>
    <property type="match status" value="1"/>
</dbReference>
<dbReference type="InterPro" id="IPR041954">
    <property type="entry name" value="CT_DMSOR/BSOR/TMAOR"/>
</dbReference>
<dbReference type="InterPro" id="IPR006655">
    <property type="entry name" value="Mopterin_OxRdtase_prok_CS"/>
</dbReference>
<dbReference type="GO" id="GO:0030151">
    <property type="term" value="F:molybdenum ion binding"/>
    <property type="evidence" value="ECO:0007669"/>
    <property type="project" value="UniProtKB-UniRule"/>
</dbReference>
<dbReference type="PROSITE" id="PS00490">
    <property type="entry name" value="MOLYBDOPTERIN_PROK_2"/>
    <property type="match status" value="1"/>
</dbReference>
<feature type="signal peptide" evidence="12">
    <location>
        <begin position="1"/>
        <end position="36"/>
    </location>
</feature>
<keyword evidence="9 12" id="KW-0560">Oxidoreductase</keyword>
<gene>
    <name evidence="12" type="primary">torA</name>
    <name evidence="16" type="ORF">ND2E_4166</name>
</gene>
<evidence type="ECO:0000256" key="3">
    <source>
        <dbReference type="ARBA" id="ARBA00010312"/>
    </source>
</evidence>
<sequence length="835" mass="93475" precursor="true">MKEIVMKRRSFLKGILATSFTLASAASVLTPLSALAKVGAKNRDDWLTTGSHFGAFKIKRKNGVIDQVKPFDLDKYPTDMINGVKGLVYNPSRIRYPMVRLDFLLKGHKSDTTQRGDFRFVRVTWDQALTLFKQSLDEVQTNYGPSGLHAGQTGWRATGQLHSSTSHMQRAVAMHGNFVKKIGDYSTGAGQTILPYVLGSTEVYAQGTSWPLILDNAKTIILWANDPYKNLQVGWNAETHESYEYLAQLKEKVKQGKIRVISIDPVASKTQDYLGCEKIYVNPQTDVALMLAIAYELYSNNLHDQKFIDGYSLGFDRFVPYLTGETDGIAKTPEWAEKITSVPVDVIKDLAKTMVADRTQFLMGWCIQRQQHGEQPYWMAAVLASMVGQIGLPGGGISYGHHYSSIGVPSSGAAAPGAFPRNLDEGQKPIFDSKDFKGASSTIPVARWIDAILEPGKVIDANGAKVTYPDIKMMIFSGNNPWNHHQDRNRMKEAFHKLECVVSIDINWTATCRFSDIVLPACTTMERNDIDIYGSYANRGLLAMQKMVEPLFDSLSDYEIFTRFARILGKEKEYTRGMTELDWLKKLYSECKTANDGKFVMPEFEQFWQDGYVHFGEGKPWTRHADFRDDPEINPLGTPSGLIEIFSRKIERYQYDDCKGHPTWMEKSERSHGGPGSDKHPIWMQSCHPDKRLHSQMCESKEYRQTYTVQDREPVYLNPEDAKKRGIKSGDVVRVFNDRGQLLAGAVVSKNFPKGVIRIHEGAWYGPVGDDGSITGGAKVGALCSYGDPNTLTQDIGSSKLAQACSAYTCLVDYEKFRGKLPQVTSFQGPLEIGA</sequence>
<evidence type="ECO:0000256" key="10">
    <source>
        <dbReference type="ARBA" id="ARBA00049407"/>
    </source>
</evidence>
<dbReference type="Gene3D" id="3.40.228.10">
    <property type="entry name" value="Dimethylsulfoxide Reductase, domain 2"/>
    <property type="match status" value="1"/>
</dbReference>
<feature type="domain" description="Molybdopterin oxidoreductase" evidence="13">
    <location>
        <begin position="93"/>
        <end position="565"/>
    </location>
</feature>
<evidence type="ECO:0000256" key="11">
    <source>
        <dbReference type="ARBA" id="ARBA00069096"/>
    </source>
</evidence>
<dbReference type="InterPro" id="IPR006657">
    <property type="entry name" value="MoPterin_dinucl-bd_dom"/>
</dbReference>
<dbReference type="InterPro" id="IPR009010">
    <property type="entry name" value="Asp_de-COase-like_dom_sf"/>
</dbReference>
<keyword evidence="7 12" id="KW-0732">Signal</keyword>
<dbReference type="Gene3D" id="3.40.50.740">
    <property type="match status" value="1"/>
</dbReference>
<dbReference type="Pfam" id="PF01568">
    <property type="entry name" value="Molydop_binding"/>
    <property type="match status" value="1"/>
</dbReference>
<evidence type="ECO:0000313" key="16">
    <source>
        <dbReference type="EMBL" id="KGJ88330.1"/>
    </source>
</evidence>
<keyword evidence="8 12" id="KW-0574">Periplasm</keyword>
<feature type="domain" description="Molybdopterin dinucleotide-binding" evidence="14">
    <location>
        <begin position="683"/>
        <end position="810"/>
    </location>
</feature>
<name>A0A099KDC8_COLPS</name>
<dbReference type="InterPro" id="IPR041460">
    <property type="entry name" value="Molybdopterin_N"/>
</dbReference>
<comment type="caution">
    <text evidence="16">The sequence shown here is derived from an EMBL/GenBank/DDBJ whole genome shotgun (WGS) entry which is preliminary data.</text>
</comment>
<evidence type="ECO:0000256" key="8">
    <source>
        <dbReference type="ARBA" id="ARBA00022764"/>
    </source>
</evidence>
<dbReference type="GO" id="GO:0050626">
    <property type="term" value="F:trimethylamine-N-oxide reductase (cytochrome c) activity"/>
    <property type="evidence" value="ECO:0007669"/>
    <property type="project" value="UniProtKB-UniRule"/>
</dbReference>
<dbReference type="NCBIfam" id="NF011682">
    <property type="entry name" value="PRK15102.1"/>
    <property type="match status" value="1"/>
</dbReference>
<comment type="similarity">
    <text evidence="3 12">Belongs to the prokaryotic molybdopterin-containing oxidoreductase family.</text>
</comment>
<dbReference type="EMBL" id="JQED01000047">
    <property type="protein sequence ID" value="KGJ88330.1"/>
    <property type="molecule type" value="Genomic_DNA"/>
</dbReference>
<feature type="chain" id="PRO_5029936445" description="Trimethylamine-N-oxide reductase" evidence="12">
    <location>
        <begin position="37"/>
        <end position="835"/>
    </location>
</feature>
<comment type="catalytic activity">
    <reaction evidence="10 12">
        <text>trimethylamine + 2 Fe(III)-[cytochrome c] + H2O = trimethylamine N-oxide + 2 Fe(II)-[cytochrome c] + 3 H(+)</text>
        <dbReference type="Rhea" id="RHEA:24236"/>
        <dbReference type="Rhea" id="RHEA-COMP:10350"/>
        <dbReference type="Rhea" id="RHEA-COMP:14399"/>
        <dbReference type="ChEBI" id="CHEBI:15377"/>
        <dbReference type="ChEBI" id="CHEBI:15378"/>
        <dbReference type="ChEBI" id="CHEBI:15724"/>
        <dbReference type="ChEBI" id="CHEBI:29033"/>
        <dbReference type="ChEBI" id="CHEBI:29034"/>
        <dbReference type="ChEBI" id="CHEBI:58389"/>
        <dbReference type="EC" id="1.7.2.3"/>
    </reaction>
</comment>
<dbReference type="GO" id="GO:0009061">
    <property type="term" value="P:anaerobic respiration"/>
    <property type="evidence" value="ECO:0007669"/>
    <property type="project" value="TreeGrafter"/>
</dbReference>
<evidence type="ECO:0000256" key="1">
    <source>
        <dbReference type="ARBA" id="ARBA00003013"/>
    </source>
</evidence>
<proteinExistence type="inferred from homology"/>
<dbReference type="Gene3D" id="2.40.40.20">
    <property type="match status" value="1"/>
</dbReference>
<dbReference type="PANTHER" id="PTHR43742:SF4">
    <property type="entry name" value="TRIMETHYLAMINE-N-OXIDE REDUCTASE 1"/>
    <property type="match status" value="1"/>
</dbReference>
<feature type="domain" description="Molybdopterin oxidoreductase N-terminal" evidence="15">
    <location>
        <begin position="49"/>
        <end position="89"/>
    </location>
</feature>
<evidence type="ECO:0000259" key="14">
    <source>
        <dbReference type="Pfam" id="PF01568"/>
    </source>
</evidence>
<dbReference type="GO" id="GO:0009055">
    <property type="term" value="F:electron transfer activity"/>
    <property type="evidence" value="ECO:0007669"/>
    <property type="project" value="TreeGrafter"/>
</dbReference>
<dbReference type="InterPro" id="IPR006311">
    <property type="entry name" value="TAT_signal"/>
</dbReference>
<dbReference type="InterPro" id="IPR050612">
    <property type="entry name" value="Prok_Mopterin_Oxidored"/>
</dbReference>
<dbReference type="FunFam" id="2.40.40.20:FF:000009">
    <property type="entry name" value="Biotin sulfoxide reductase 2"/>
    <property type="match status" value="1"/>
</dbReference>
<dbReference type="EC" id="1.7.2.3" evidence="4 12"/>
<keyword evidence="6 12" id="KW-0479">Metal-binding</keyword>
<dbReference type="AlphaFoldDB" id="A0A099KDC8"/>
<dbReference type="GO" id="GO:0030288">
    <property type="term" value="C:outer membrane-bounded periplasmic space"/>
    <property type="evidence" value="ECO:0007669"/>
    <property type="project" value="TreeGrafter"/>
</dbReference>
<evidence type="ECO:0000259" key="13">
    <source>
        <dbReference type="Pfam" id="PF00384"/>
    </source>
</evidence>
<dbReference type="PATRIC" id="fig|28229.4.peg.3511"/>
<dbReference type="SUPFAM" id="SSF50692">
    <property type="entry name" value="ADC-like"/>
    <property type="match status" value="1"/>
</dbReference>
<evidence type="ECO:0000256" key="5">
    <source>
        <dbReference type="ARBA" id="ARBA00022505"/>
    </source>
</evidence>
<reference evidence="16 17" key="1">
    <citation type="submission" date="2014-08" db="EMBL/GenBank/DDBJ databases">
        <title>Genomic and Phenotypic Diversity of Colwellia psychrerythraea strains from Disparate Marine Basins.</title>
        <authorList>
            <person name="Techtmann S.M."/>
            <person name="Stelling S.C."/>
            <person name="Utturkar S.M."/>
            <person name="Alshibli N."/>
            <person name="Harris A."/>
            <person name="Brown S.D."/>
            <person name="Hazen T.C."/>
        </authorList>
    </citation>
    <scope>NUCLEOTIDE SEQUENCE [LARGE SCALE GENOMIC DNA]</scope>
    <source>
        <strain evidence="16 17">ND2E</strain>
    </source>
</reference>
<dbReference type="CDD" id="cd02769">
    <property type="entry name" value="MopB_DMSOR-BSOR-TMAOR"/>
    <property type="match status" value="1"/>
</dbReference>
<dbReference type="InterPro" id="IPR011887">
    <property type="entry name" value="TorA"/>
</dbReference>
<dbReference type="NCBIfam" id="TIGR02164">
    <property type="entry name" value="torA"/>
    <property type="match status" value="1"/>
</dbReference>
<evidence type="ECO:0000256" key="2">
    <source>
        <dbReference type="ARBA" id="ARBA00004418"/>
    </source>
</evidence>
<dbReference type="Pfam" id="PF18364">
    <property type="entry name" value="Molybdopterin_N"/>
    <property type="match status" value="1"/>
</dbReference>
<comment type="PTM">
    <text evidence="12">Exported by the Tat system.</text>
</comment>
<dbReference type="PROSITE" id="PS51318">
    <property type="entry name" value="TAT"/>
    <property type="match status" value="1"/>
</dbReference>
<keyword evidence="5 12" id="KW-0500">Molybdenum</keyword>
<evidence type="ECO:0000259" key="15">
    <source>
        <dbReference type="Pfam" id="PF18364"/>
    </source>
</evidence>
<dbReference type="PANTHER" id="PTHR43742">
    <property type="entry name" value="TRIMETHYLAMINE-N-OXIDE REDUCTASE"/>
    <property type="match status" value="1"/>
</dbReference>
<evidence type="ECO:0000256" key="6">
    <source>
        <dbReference type="ARBA" id="ARBA00022723"/>
    </source>
</evidence>
<comment type="function">
    <text evidence="1 12">Reduces trimethylamine-N-oxide (TMAO) into trimethylamine; an anaerobic reaction coupled to energy-yielding reactions.</text>
</comment>
<evidence type="ECO:0000256" key="7">
    <source>
        <dbReference type="ARBA" id="ARBA00022729"/>
    </source>
</evidence>
<evidence type="ECO:0000313" key="17">
    <source>
        <dbReference type="Proteomes" id="UP000029843"/>
    </source>
</evidence>
<dbReference type="CDD" id="cd02793">
    <property type="entry name" value="MopB_CT_DMSOR-BSOR-TMAOR"/>
    <property type="match status" value="1"/>
</dbReference>
<dbReference type="SUPFAM" id="SSF53706">
    <property type="entry name" value="Formate dehydrogenase/DMSO reductase, domains 1-3"/>
    <property type="match status" value="1"/>
</dbReference>
<comment type="cofactor">
    <cofactor evidence="12">
        <name>Mo-bis(molybdopterin guanine dinucleotide)</name>
        <dbReference type="ChEBI" id="CHEBI:60539"/>
    </cofactor>
    <text evidence="12">Binds 1 molybdenum-bis(molybdopterin guanine dinucleotide) (Mo-bis-MGD) cofactor per subunit.</text>
</comment>
<comment type="subcellular location">
    <subcellularLocation>
        <location evidence="2 12">Periplasm</location>
    </subcellularLocation>
</comment>
<dbReference type="FunFam" id="3.40.228.10:FF:000003">
    <property type="entry name" value="Biotin sulfoxide reductase 2"/>
    <property type="match status" value="1"/>
</dbReference>
<organism evidence="16 17">
    <name type="scientific">Colwellia psychrerythraea</name>
    <name type="common">Vibrio psychroerythus</name>
    <dbReference type="NCBI Taxonomy" id="28229"/>
    <lineage>
        <taxon>Bacteria</taxon>
        <taxon>Pseudomonadati</taxon>
        <taxon>Pseudomonadota</taxon>
        <taxon>Gammaproteobacteria</taxon>
        <taxon>Alteromonadales</taxon>
        <taxon>Colwelliaceae</taxon>
        <taxon>Colwellia</taxon>
    </lineage>
</organism>
<accession>A0A099KDC8</accession>
<evidence type="ECO:0000256" key="12">
    <source>
        <dbReference type="RuleBase" id="RU368014"/>
    </source>
</evidence>
<dbReference type="GO" id="GO:0043546">
    <property type="term" value="F:molybdopterin cofactor binding"/>
    <property type="evidence" value="ECO:0007669"/>
    <property type="project" value="UniProtKB-UniRule"/>
</dbReference>
<evidence type="ECO:0000256" key="4">
    <source>
        <dbReference type="ARBA" id="ARBA00011885"/>
    </source>
</evidence>
<protein>
    <recommendedName>
        <fullName evidence="11 12">Trimethylamine-N-oxide reductase</fullName>
        <shortName evidence="12">TMAO reductase</shortName>
        <ecNumber evidence="4 12">1.7.2.3</ecNumber>
    </recommendedName>
</protein>
<evidence type="ECO:0000256" key="9">
    <source>
        <dbReference type="ARBA" id="ARBA00023002"/>
    </source>
</evidence>